<proteinExistence type="predicted"/>
<dbReference type="OrthoDB" id="9776731at2"/>
<dbReference type="Pfam" id="PF07687">
    <property type="entry name" value="M20_dimer"/>
    <property type="match status" value="1"/>
</dbReference>
<comment type="cofactor">
    <cofactor evidence="2">
        <name>Mn(2+)</name>
        <dbReference type="ChEBI" id="CHEBI:29035"/>
    </cofactor>
    <text evidence="2">The Mn(2+) ion enhances activity.</text>
</comment>
<feature type="domain" description="Peptidase M20 dimerisation" evidence="3">
    <location>
        <begin position="185"/>
        <end position="281"/>
    </location>
</feature>
<feature type="binding site" evidence="2">
    <location>
        <position position="134"/>
    </location>
    <ligand>
        <name>Mn(2+)</name>
        <dbReference type="ChEBI" id="CHEBI:29035"/>
        <label>2</label>
    </ligand>
</feature>
<feature type="binding site" evidence="2">
    <location>
        <position position="99"/>
    </location>
    <ligand>
        <name>Mn(2+)</name>
        <dbReference type="ChEBI" id="CHEBI:29035"/>
        <label>2</label>
    </ligand>
</feature>
<feature type="binding site" evidence="2">
    <location>
        <position position="160"/>
    </location>
    <ligand>
        <name>Mn(2+)</name>
        <dbReference type="ChEBI" id="CHEBI:29035"/>
        <label>2</label>
    </ligand>
</feature>
<feature type="binding site" evidence="2">
    <location>
        <position position="101"/>
    </location>
    <ligand>
        <name>Mn(2+)</name>
        <dbReference type="ChEBI" id="CHEBI:29035"/>
        <label>2</label>
    </ligand>
</feature>
<dbReference type="SUPFAM" id="SSF53187">
    <property type="entry name" value="Zn-dependent exopeptidases"/>
    <property type="match status" value="1"/>
</dbReference>
<protein>
    <submittedName>
        <fullName evidence="4">Amidohydrolase</fullName>
    </submittedName>
</protein>
<name>A0A1I2HT32_9FLAO</name>
<evidence type="ECO:0000256" key="2">
    <source>
        <dbReference type="PIRSR" id="PIRSR005962-1"/>
    </source>
</evidence>
<evidence type="ECO:0000313" key="5">
    <source>
        <dbReference type="Proteomes" id="UP000198596"/>
    </source>
</evidence>
<keyword evidence="1 4" id="KW-0378">Hydrolase</keyword>
<dbReference type="Gene3D" id="3.40.630.10">
    <property type="entry name" value="Zn peptidases"/>
    <property type="match status" value="1"/>
</dbReference>
<gene>
    <name evidence="4" type="ORF">SAMN04488131_11561</name>
</gene>
<evidence type="ECO:0000259" key="3">
    <source>
        <dbReference type="Pfam" id="PF07687"/>
    </source>
</evidence>
<dbReference type="Proteomes" id="UP000198596">
    <property type="component" value="Unassembled WGS sequence"/>
</dbReference>
<reference evidence="5" key="1">
    <citation type="submission" date="2016-10" db="EMBL/GenBank/DDBJ databases">
        <authorList>
            <person name="Varghese N."/>
            <person name="Submissions S."/>
        </authorList>
    </citation>
    <scope>NUCLEOTIDE SEQUENCE [LARGE SCALE GENOMIC DNA]</scope>
    <source>
        <strain evidence="5">CGMCC 1.9227</strain>
    </source>
</reference>
<dbReference type="EMBL" id="FONQ01000015">
    <property type="protein sequence ID" value="SFF32593.1"/>
    <property type="molecule type" value="Genomic_DNA"/>
</dbReference>
<dbReference type="InterPro" id="IPR036264">
    <property type="entry name" value="Bact_exopeptidase_dim_dom"/>
</dbReference>
<dbReference type="Pfam" id="PF01546">
    <property type="entry name" value="Peptidase_M20"/>
    <property type="match status" value="1"/>
</dbReference>
<dbReference type="SUPFAM" id="SSF55031">
    <property type="entry name" value="Bacterial exopeptidase dimerisation domain"/>
    <property type="match status" value="1"/>
</dbReference>
<dbReference type="InterPro" id="IPR002933">
    <property type="entry name" value="Peptidase_M20"/>
</dbReference>
<dbReference type="RefSeq" id="WP_091207449.1">
    <property type="nucleotide sequence ID" value="NZ_FONQ01000015.1"/>
</dbReference>
<accession>A0A1I2HT32</accession>
<keyword evidence="2" id="KW-0479">Metal-binding</keyword>
<dbReference type="PANTHER" id="PTHR11014">
    <property type="entry name" value="PEPTIDASE M20 FAMILY MEMBER"/>
    <property type="match status" value="1"/>
</dbReference>
<dbReference type="NCBIfam" id="TIGR01891">
    <property type="entry name" value="amidohydrolases"/>
    <property type="match status" value="1"/>
</dbReference>
<keyword evidence="2" id="KW-0464">Manganese</keyword>
<dbReference type="InterPro" id="IPR017439">
    <property type="entry name" value="Amidohydrolase"/>
</dbReference>
<feature type="binding site" evidence="2">
    <location>
        <position position="355"/>
    </location>
    <ligand>
        <name>Mn(2+)</name>
        <dbReference type="ChEBI" id="CHEBI:29035"/>
        <label>2</label>
    </ligand>
</feature>
<dbReference type="GO" id="GO:0016787">
    <property type="term" value="F:hydrolase activity"/>
    <property type="evidence" value="ECO:0007669"/>
    <property type="project" value="UniProtKB-KW"/>
</dbReference>
<evidence type="ECO:0000256" key="1">
    <source>
        <dbReference type="ARBA" id="ARBA00022801"/>
    </source>
</evidence>
<evidence type="ECO:0000313" key="4">
    <source>
        <dbReference type="EMBL" id="SFF32593.1"/>
    </source>
</evidence>
<dbReference type="PANTHER" id="PTHR11014:SF169">
    <property type="entry name" value="CLAN MH, FAMILY M20, PEPTIDASE T-LIKE METALLOPEPTIDASE"/>
    <property type="match status" value="1"/>
</dbReference>
<dbReference type="AlphaFoldDB" id="A0A1I2HT32"/>
<organism evidence="4 5">
    <name type="scientific">Flavobacterium xueshanense</name>
    <dbReference type="NCBI Taxonomy" id="935223"/>
    <lineage>
        <taxon>Bacteria</taxon>
        <taxon>Pseudomonadati</taxon>
        <taxon>Bacteroidota</taxon>
        <taxon>Flavobacteriia</taxon>
        <taxon>Flavobacteriales</taxon>
        <taxon>Flavobacteriaceae</taxon>
        <taxon>Flavobacterium</taxon>
    </lineage>
</organism>
<dbReference type="PIRSF" id="PIRSF005962">
    <property type="entry name" value="Pept_M20D_amidohydro"/>
    <property type="match status" value="1"/>
</dbReference>
<dbReference type="GO" id="GO:0046872">
    <property type="term" value="F:metal ion binding"/>
    <property type="evidence" value="ECO:0007669"/>
    <property type="project" value="UniProtKB-KW"/>
</dbReference>
<keyword evidence="5" id="KW-1185">Reference proteome</keyword>
<dbReference type="STRING" id="935223.SAMN04488131_11561"/>
<sequence length="384" mass="42391">MEKSNQYIDSLVRLRKELHKHPEVSGTEIQTAKRVISFLENYPPDELITGIGTTGIIAIYKGTKTGKTVLFRCELDALPIEESNTYEHRSIINGVSHKCGHDGHMAILCGLAAELHHKKPESGTVILLFQPAEEDGSGAQKVLLDHKFTLLQPDYVFALHNLPGFPIHQIVVKNETFTCAVNSIIIKLKGKTAHAGEPEKGINPALAIATIINQFNANIQTDSTKENYCLITPIYAKIGSKAYGVAAGDGEIHFTVRSDSNLQMRKIELTLEKIAKSIAKAHHLKCKTRWAQSFQANENDKTAVAIIRKAAKVTDFTLFEKEKPFTWGEDFGLFTQHYPGAMFGIGAGINTPALHNPDYDFPDEIIATGVAVFHEISKQITNAH</sequence>
<dbReference type="InterPro" id="IPR011650">
    <property type="entry name" value="Peptidase_M20_dimer"/>
</dbReference>
<dbReference type="Gene3D" id="3.30.70.360">
    <property type="match status" value="1"/>
</dbReference>